<feature type="domain" description="Major facilitator superfamily (MFS) profile" evidence="8">
    <location>
        <begin position="32"/>
        <end position="473"/>
    </location>
</feature>
<feature type="transmembrane region" description="Helical" evidence="7">
    <location>
        <begin position="186"/>
        <end position="205"/>
    </location>
</feature>
<feature type="transmembrane region" description="Helical" evidence="7">
    <location>
        <begin position="423"/>
        <end position="444"/>
    </location>
</feature>
<dbReference type="SUPFAM" id="SSF103473">
    <property type="entry name" value="MFS general substrate transporter"/>
    <property type="match status" value="1"/>
</dbReference>
<feature type="transmembrane region" description="Helical" evidence="7">
    <location>
        <begin position="31"/>
        <end position="54"/>
    </location>
</feature>
<dbReference type="PROSITE" id="PS50850">
    <property type="entry name" value="MFS"/>
    <property type="match status" value="1"/>
</dbReference>
<dbReference type="Pfam" id="PF07690">
    <property type="entry name" value="MFS_1"/>
    <property type="match status" value="1"/>
</dbReference>
<dbReference type="PANTHER" id="PTHR42718:SF9">
    <property type="entry name" value="MAJOR FACILITATOR SUPERFAMILY MULTIDRUG TRANSPORTER MFSC"/>
    <property type="match status" value="1"/>
</dbReference>
<dbReference type="PANTHER" id="PTHR42718">
    <property type="entry name" value="MAJOR FACILITATOR SUPERFAMILY MULTIDRUG TRANSPORTER MFSC"/>
    <property type="match status" value="1"/>
</dbReference>
<keyword evidence="4 7" id="KW-1133">Transmembrane helix</keyword>
<keyword evidence="5 7" id="KW-0472">Membrane</keyword>
<dbReference type="AlphaFoldDB" id="A0AB33KNB9"/>
<keyword evidence="2" id="KW-0813">Transport</keyword>
<evidence type="ECO:0000256" key="2">
    <source>
        <dbReference type="ARBA" id="ARBA00022448"/>
    </source>
</evidence>
<dbReference type="InterPro" id="IPR020846">
    <property type="entry name" value="MFS_dom"/>
</dbReference>
<evidence type="ECO:0000313" key="9">
    <source>
        <dbReference type="EMBL" id="BFP55526.1"/>
    </source>
</evidence>
<protein>
    <submittedName>
        <fullName evidence="9">MFS transporter</fullName>
    </submittedName>
</protein>
<organism evidence="9">
    <name type="scientific">Streptomyces sp. CMC78</name>
    <dbReference type="NCBI Taxonomy" id="3231512"/>
    <lineage>
        <taxon>Bacteria</taxon>
        <taxon>Bacillati</taxon>
        <taxon>Actinomycetota</taxon>
        <taxon>Actinomycetes</taxon>
        <taxon>Kitasatosporales</taxon>
        <taxon>Streptomycetaceae</taxon>
        <taxon>Streptomyces</taxon>
    </lineage>
</organism>
<feature type="transmembrane region" description="Helical" evidence="7">
    <location>
        <begin position="450"/>
        <end position="469"/>
    </location>
</feature>
<keyword evidence="3 7" id="KW-0812">Transmembrane</keyword>
<feature type="transmembrane region" description="Helical" evidence="7">
    <location>
        <begin position="66"/>
        <end position="86"/>
    </location>
</feature>
<dbReference type="InterPro" id="IPR036259">
    <property type="entry name" value="MFS_trans_sf"/>
</dbReference>
<dbReference type="GO" id="GO:0046677">
    <property type="term" value="P:response to antibiotic"/>
    <property type="evidence" value="ECO:0007669"/>
    <property type="project" value="UniProtKB-KW"/>
</dbReference>
<dbReference type="Gene3D" id="1.20.1250.20">
    <property type="entry name" value="MFS general substrate transporter like domains"/>
    <property type="match status" value="1"/>
</dbReference>
<evidence type="ECO:0000256" key="7">
    <source>
        <dbReference type="SAM" id="Phobius"/>
    </source>
</evidence>
<feature type="transmembrane region" description="Helical" evidence="7">
    <location>
        <begin position="316"/>
        <end position="338"/>
    </location>
</feature>
<dbReference type="EMBL" id="AP035884">
    <property type="protein sequence ID" value="BFP55526.1"/>
    <property type="molecule type" value="Genomic_DNA"/>
</dbReference>
<evidence type="ECO:0000259" key="8">
    <source>
        <dbReference type="PROSITE" id="PS50850"/>
    </source>
</evidence>
<gene>
    <name evidence="9" type="ORF">SCMC78_53330</name>
</gene>
<proteinExistence type="predicted"/>
<accession>A0AB33KNB9</accession>
<name>A0AB33KNB9_9ACTN</name>
<feature type="transmembrane region" description="Helical" evidence="7">
    <location>
        <begin position="156"/>
        <end position="174"/>
    </location>
</feature>
<sequence>MTAEQAVHPSSNDSGDTGEALPGLFSRQHAAATLTFATVMFLTGFAALAVVPTLPTAAEDLDGVPLFPLVAGSFVAASLLGGVLGGHWADRSGARRPLALGMVLSVVTLLVSASSVSIWQLVVGRFVDGLAAGMVAVSVTTAIGQSYPEYLRPRMLAMMSASWIIPSLVGPPIAGVVAEAWSWRVVFYGLAALTALPAVALVAVLRRAPAGDDARAADLPPAEERASRPPLLVAALLSLGAALGQYGVSGWDTRHLLFVAAGVALLVVFAPRLLPAGTWRSARGLPTAVLLRGLTSGTYFTVEALVPLMLITERRVAAVTVGVAFTASAVLWAVASWVQGKLLQDVARHRLVTVGALVMAASVVFAVVGSFSGVSPLPAMAAMPLAAIGMGMLDPCVTVLSLSHSAPDRLGHTTSAMQTNMNLGQVVVLAFATAVLNAGLAAGASRLGGYAIAFSLLLVPTLLVAVLAVRARKDANP</sequence>
<dbReference type="InterPro" id="IPR011701">
    <property type="entry name" value="MFS"/>
</dbReference>
<feature type="transmembrane region" description="Helical" evidence="7">
    <location>
        <begin position="350"/>
        <end position="371"/>
    </location>
</feature>
<dbReference type="GO" id="GO:0022857">
    <property type="term" value="F:transmembrane transporter activity"/>
    <property type="evidence" value="ECO:0007669"/>
    <property type="project" value="InterPro"/>
</dbReference>
<keyword evidence="6" id="KW-0046">Antibiotic resistance</keyword>
<dbReference type="KEGG" id="stcm:SCMC78_53330"/>
<feature type="transmembrane region" description="Helical" evidence="7">
    <location>
        <begin position="255"/>
        <end position="277"/>
    </location>
</feature>
<evidence type="ECO:0000256" key="3">
    <source>
        <dbReference type="ARBA" id="ARBA00022692"/>
    </source>
</evidence>
<feature type="transmembrane region" description="Helical" evidence="7">
    <location>
        <begin position="377"/>
        <end position="402"/>
    </location>
</feature>
<evidence type="ECO:0000256" key="6">
    <source>
        <dbReference type="ARBA" id="ARBA00023251"/>
    </source>
</evidence>
<evidence type="ECO:0000256" key="4">
    <source>
        <dbReference type="ARBA" id="ARBA00022989"/>
    </source>
</evidence>
<dbReference type="GO" id="GO:0005886">
    <property type="term" value="C:plasma membrane"/>
    <property type="evidence" value="ECO:0007669"/>
    <property type="project" value="UniProtKB-SubCell"/>
</dbReference>
<comment type="subcellular location">
    <subcellularLocation>
        <location evidence="1">Cell membrane</location>
        <topology evidence="1">Multi-pass membrane protein</topology>
    </subcellularLocation>
</comment>
<reference evidence="9" key="1">
    <citation type="submission" date="2024-07" db="EMBL/GenBank/DDBJ databases">
        <title>Complete genome sequences of cellulolytic bacteria, Kitasatospora sp. CMC57 and Streptomyces sp. CMC78, isolated from Japanese agricultural soil.</title>
        <authorList>
            <person name="Hashimoto T."/>
            <person name="Ito M."/>
            <person name="Iwamoto M."/>
            <person name="Fukahori D."/>
            <person name="Shoda T."/>
            <person name="Sakoda M."/>
            <person name="Morohoshi T."/>
            <person name="Mitsuboshi M."/>
            <person name="Nishizawa T."/>
        </authorList>
    </citation>
    <scope>NUCLEOTIDE SEQUENCE</scope>
    <source>
        <strain evidence="9">CMC78</strain>
    </source>
</reference>
<evidence type="ECO:0000256" key="1">
    <source>
        <dbReference type="ARBA" id="ARBA00004651"/>
    </source>
</evidence>
<evidence type="ECO:0000256" key="5">
    <source>
        <dbReference type="ARBA" id="ARBA00023136"/>
    </source>
</evidence>
<feature type="transmembrane region" description="Helical" evidence="7">
    <location>
        <begin position="289"/>
        <end position="310"/>
    </location>
</feature>
<feature type="transmembrane region" description="Helical" evidence="7">
    <location>
        <begin position="98"/>
        <end position="120"/>
    </location>
</feature>
<dbReference type="RefSeq" id="WP_408054355.1">
    <property type="nucleotide sequence ID" value="NZ_AP035884.1"/>
</dbReference>